<protein>
    <submittedName>
        <fullName evidence="3">Putative glycosyltransferase HI_1696</fullName>
        <ecNumber evidence="3">2.4.-.-</ecNumber>
    </submittedName>
</protein>
<keyword evidence="1" id="KW-0472">Membrane</keyword>
<keyword evidence="4" id="KW-1185">Reference proteome</keyword>
<dbReference type="EC" id="2.4.-.-" evidence="3"/>
<proteinExistence type="predicted"/>
<dbReference type="Gene3D" id="3.90.550.10">
    <property type="entry name" value="Spore Coat Polysaccharide Biosynthesis Protein SpsA, Chain A"/>
    <property type="match status" value="1"/>
</dbReference>
<dbReference type="RefSeq" id="WP_071135944.1">
    <property type="nucleotide sequence ID" value="NZ_DUQN01000071.1"/>
</dbReference>
<reference evidence="3 4" key="1">
    <citation type="submission" date="2016-08" db="EMBL/GenBank/DDBJ databases">
        <authorList>
            <person name="Seilhamer J.J."/>
        </authorList>
    </citation>
    <scope>NUCLEOTIDE SEQUENCE [LARGE SCALE GENOMIC DNA]</scope>
    <source>
        <strain evidence="3">ING2-E5A</strain>
    </source>
</reference>
<dbReference type="KEGG" id="pmuc:ING2E5A_0387"/>
<organism evidence="3 4">
    <name type="scientific">Petrimonas mucosa</name>
    <dbReference type="NCBI Taxonomy" id="1642646"/>
    <lineage>
        <taxon>Bacteria</taxon>
        <taxon>Pseudomonadati</taxon>
        <taxon>Bacteroidota</taxon>
        <taxon>Bacteroidia</taxon>
        <taxon>Bacteroidales</taxon>
        <taxon>Dysgonomonadaceae</taxon>
        <taxon>Petrimonas</taxon>
    </lineage>
</organism>
<dbReference type="InterPro" id="IPR029044">
    <property type="entry name" value="Nucleotide-diphossugar_trans"/>
</dbReference>
<dbReference type="Pfam" id="PF00535">
    <property type="entry name" value="Glycos_transf_2"/>
    <property type="match status" value="1"/>
</dbReference>
<dbReference type="EMBL" id="LT608328">
    <property type="protein sequence ID" value="SCM55460.1"/>
    <property type="molecule type" value="Genomic_DNA"/>
</dbReference>
<dbReference type="SUPFAM" id="SSF53448">
    <property type="entry name" value="Nucleotide-diphospho-sugar transferases"/>
    <property type="match status" value="1"/>
</dbReference>
<dbReference type="PANTHER" id="PTHR43685">
    <property type="entry name" value="GLYCOSYLTRANSFERASE"/>
    <property type="match status" value="1"/>
</dbReference>
<sequence>MNFSVVVPVYNRPEEVDELLASLTRQTLKNFEVIIAEDGSVRKCDEVVRKYTSSLPILYFEKPNSGPGETRNVAAARARYDYLIFFDSDCIIPEHYMEKVSSSLAENFVEAYGGPDKALPSFTTVQKAINYSMTSFFTTGGIRGGERSLDKFHPRSFNLGVSRKAFRDLGGYGKMRFGEDIDFSLRLIENGYKTALIPEAYVYHKRRSTYRQFFKQVYNSGIARINLYLSHPDSLKPVHFLPSLFVVAMLLSLFISIFFPYGLLVPALYSSLVLIDATAKNGSLKVGLSSIAAAWTQLFGYGTGFIVAFWKRLILKEGEFKAFEKKFYE</sequence>
<keyword evidence="1" id="KW-1133">Transmembrane helix</keyword>
<evidence type="ECO:0000256" key="1">
    <source>
        <dbReference type="SAM" id="Phobius"/>
    </source>
</evidence>
<keyword evidence="1" id="KW-0812">Transmembrane</keyword>
<accession>A0A1G4G3W0</accession>
<dbReference type="STRING" id="1642646.ING2E5A_0387"/>
<keyword evidence="3" id="KW-0328">Glycosyltransferase</keyword>
<evidence type="ECO:0000259" key="2">
    <source>
        <dbReference type="Pfam" id="PF00535"/>
    </source>
</evidence>
<dbReference type="InterPro" id="IPR001173">
    <property type="entry name" value="Glyco_trans_2-like"/>
</dbReference>
<dbReference type="AlphaFoldDB" id="A0A1G4G3W0"/>
<feature type="transmembrane region" description="Helical" evidence="1">
    <location>
        <begin position="289"/>
        <end position="310"/>
    </location>
</feature>
<dbReference type="GO" id="GO:0016757">
    <property type="term" value="F:glycosyltransferase activity"/>
    <property type="evidence" value="ECO:0007669"/>
    <property type="project" value="UniProtKB-KW"/>
</dbReference>
<name>A0A1G4G3W0_9BACT</name>
<dbReference type="PANTHER" id="PTHR43685:SF2">
    <property type="entry name" value="GLYCOSYLTRANSFERASE 2-LIKE DOMAIN-CONTAINING PROTEIN"/>
    <property type="match status" value="1"/>
</dbReference>
<dbReference type="InterPro" id="IPR050834">
    <property type="entry name" value="Glycosyltransf_2"/>
</dbReference>
<feature type="transmembrane region" description="Helical" evidence="1">
    <location>
        <begin position="244"/>
        <end position="269"/>
    </location>
</feature>
<evidence type="ECO:0000313" key="3">
    <source>
        <dbReference type="EMBL" id="SCM55460.1"/>
    </source>
</evidence>
<gene>
    <name evidence="3" type="ORF">ING2E5A_0387</name>
</gene>
<dbReference type="Proteomes" id="UP000178485">
    <property type="component" value="Chromosome i"/>
</dbReference>
<keyword evidence="3" id="KW-0808">Transferase</keyword>
<feature type="domain" description="Glycosyltransferase 2-like" evidence="2">
    <location>
        <begin position="4"/>
        <end position="168"/>
    </location>
</feature>
<evidence type="ECO:0000313" key="4">
    <source>
        <dbReference type="Proteomes" id="UP000178485"/>
    </source>
</evidence>